<dbReference type="EMBL" id="KN840535">
    <property type="protein sequence ID" value="KIP05725.1"/>
    <property type="molecule type" value="Genomic_DNA"/>
</dbReference>
<dbReference type="Pfam" id="PF01753">
    <property type="entry name" value="zf-MYND"/>
    <property type="match status" value="1"/>
</dbReference>
<dbReference type="OrthoDB" id="1917726at2759"/>
<evidence type="ECO:0000259" key="4">
    <source>
        <dbReference type="Pfam" id="PF01753"/>
    </source>
</evidence>
<dbReference type="HOGENOM" id="CLU_1797171_0_0_1"/>
<feature type="domain" description="MYND-type" evidence="4">
    <location>
        <begin position="4"/>
        <end position="24"/>
    </location>
</feature>
<evidence type="ECO:0000313" key="6">
    <source>
        <dbReference type="Proteomes" id="UP000053257"/>
    </source>
</evidence>
<keyword evidence="1" id="KW-0479">Metal-binding</keyword>
<accession>A0A0C3S8X5</accession>
<evidence type="ECO:0000256" key="3">
    <source>
        <dbReference type="ARBA" id="ARBA00022833"/>
    </source>
</evidence>
<proteinExistence type="predicted"/>
<dbReference type="Proteomes" id="UP000053257">
    <property type="component" value="Unassembled WGS sequence"/>
</dbReference>
<dbReference type="SUPFAM" id="SSF144232">
    <property type="entry name" value="HIT/MYND zinc finger-like"/>
    <property type="match status" value="1"/>
</dbReference>
<protein>
    <recommendedName>
        <fullName evidence="4">MYND-type domain-containing protein</fullName>
    </recommendedName>
</protein>
<dbReference type="InterPro" id="IPR002893">
    <property type="entry name" value="Znf_MYND"/>
</dbReference>
<evidence type="ECO:0000256" key="1">
    <source>
        <dbReference type="ARBA" id="ARBA00022723"/>
    </source>
</evidence>
<keyword evidence="6" id="KW-1185">Reference proteome</keyword>
<sequence length="144" mass="17003">MSRQAIYCSKECQVKQWKTHKRYCVAYADIVPPLRDPTNPVEVYNRTVDIMFDEAFSKWFMRWWRPLSRMTLAGVDLGKYPERAETHCMVIWAVPNFNLRGSTDSFQGRGYDYSRSHRRIPDRSALEGDLYRRSKQSINDCPAL</sequence>
<gene>
    <name evidence="5" type="ORF">PHLGIDRAFT_486700</name>
</gene>
<evidence type="ECO:0000313" key="5">
    <source>
        <dbReference type="EMBL" id="KIP05725.1"/>
    </source>
</evidence>
<keyword evidence="3" id="KW-0862">Zinc</keyword>
<name>A0A0C3S8X5_PHLG1</name>
<organism evidence="5 6">
    <name type="scientific">Phlebiopsis gigantea (strain 11061_1 CR5-6)</name>
    <name type="common">White-rot fungus</name>
    <name type="synonym">Peniophora gigantea</name>
    <dbReference type="NCBI Taxonomy" id="745531"/>
    <lineage>
        <taxon>Eukaryota</taxon>
        <taxon>Fungi</taxon>
        <taxon>Dikarya</taxon>
        <taxon>Basidiomycota</taxon>
        <taxon>Agaricomycotina</taxon>
        <taxon>Agaricomycetes</taxon>
        <taxon>Polyporales</taxon>
        <taxon>Phanerochaetaceae</taxon>
        <taxon>Phlebiopsis</taxon>
    </lineage>
</organism>
<reference evidence="5 6" key="1">
    <citation type="journal article" date="2014" name="PLoS Genet.">
        <title>Analysis of the Phlebiopsis gigantea genome, transcriptome and secretome provides insight into its pioneer colonization strategies of wood.</title>
        <authorList>
            <person name="Hori C."/>
            <person name="Ishida T."/>
            <person name="Igarashi K."/>
            <person name="Samejima M."/>
            <person name="Suzuki H."/>
            <person name="Master E."/>
            <person name="Ferreira P."/>
            <person name="Ruiz-Duenas F.J."/>
            <person name="Held B."/>
            <person name="Canessa P."/>
            <person name="Larrondo L.F."/>
            <person name="Schmoll M."/>
            <person name="Druzhinina I.S."/>
            <person name="Kubicek C.P."/>
            <person name="Gaskell J.A."/>
            <person name="Kersten P."/>
            <person name="St John F."/>
            <person name="Glasner J."/>
            <person name="Sabat G."/>
            <person name="Splinter BonDurant S."/>
            <person name="Syed K."/>
            <person name="Yadav J."/>
            <person name="Mgbeahuruike A.C."/>
            <person name="Kovalchuk A."/>
            <person name="Asiegbu F.O."/>
            <person name="Lackner G."/>
            <person name="Hoffmeister D."/>
            <person name="Rencoret J."/>
            <person name="Gutierrez A."/>
            <person name="Sun H."/>
            <person name="Lindquist E."/>
            <person name="Barry K."/>
            <person name="Riley R."/>
            <person name="Grigoriev I.V."/>
            <person name="Henrissat B."/>
            <person name="Kues U."/>
            <person name="Berka R.M."/>
            <person name="Martinez A.T."/>
            <person name="Covert S.F."/>
            <person name="Blanchette R.A."/>
            <person name="Cullen D."/>
        </authorList>
    </citation>
    <scope>NUCLEOTIDE SEQUENCE [LARGE SCALE GENOMIC DNA]</scope>
    <source>
        <strain evidence="5 6">11061_1 CR5-6</strain>
    </source>
</reference>
<keyword evidence="2" id="KW-0863">Zinc-finger</keyword>
<evidence type="ECO:0000256" key="2">
    <source>
        <dbReference type="ARBA" id="ARBA00022771"/>
    </source>
</evidence>
<dbReference type="AlphaFoldDB" id="A0A0C3S8X5"/>
<dbReference type="Gene3D" id="6.10.140.2220">
    <property type="match status" value="1"/>
</dbReference>
<dbReference type="GO" id="GO:0008270">
    <property type="term" value="F:zinc ion binding"/>
    <property type="evidence" value="ECO:0007669"/>
    <property type="project" value="UniProtKB-KW"/>
</dbReference>